<dbReference type="AlphaFoldDB" id="A0AAN8F2R6"/>
<feature type="region of interest" description="Disordered" evidence="1">
    <location>
        <begin position="267"/>
        <end position="296"/>
    </location>
</feature>
<name>A0AAN8F2R6_TRICO</name>
<proteinExistence type="predicted"/>
<organism evidence="2 3">
    <name type="scientific">Trichostrongylus colubriformis</name>
    <name type="common">Black scour worm</name>
    <dbReference type="NCBI Taxonomy" id="6319"/>
    <lineage>
        <taxon>Eukaryota</taxon>
        <taxon>Metazoa</taxon>
        <taxon>Ecdysozoa</taxon>
        <taxon>Nematoda</taxon>
        <taxon>Chromadorea</taxon>
        <taxon>Rhabditida</taxon>
        <taxon>Rhabditina</taxon>
        <taxon>Rhabditomorpha</taxon>
        <taxon>Strongyloidea</taxon>
        <taxon>Trichostrongylidae</taxon>
        <taxon>Trichostrongylus</taxon>
    </lineage>
</organism>
<feature type="compositionally biased region" description="Basic and acidic residues" evidence="1">
    <location>
        <begin position="284"/>
        <end position="293"/>
    </location>
</feature>
<sequence length="545" mass="57978">MVLQTGNLLALFNCYYTKHRKSSRKREAFTCSHVNMSAVPGRGGAAGLLGGLTVQHLAELSNVLAGQHGIGQAHLSTLANPGVIDLPDGVSGIITSLSQPFPILSVPSAAVENNNSDEATAARHSLPWPVISPVLNVPHFDLATYRTINLDVSPSRDTNGFDLPLTDVATLRFFFNLGVQYSHSLAATQLYHERIAHAEISSRFIPPAQTTPVNATHVHQFTSAGLVPKPIAIDAVSCDPCMSPRPPPVDPTPPRLLNDVANNISDTSSSMQVHQQAQTSPLSQEERGQEVKDPGASQCHLTQNAREHDVLCTSQGLVGVTSQGGGPKPPASKVEKVIPVSQTLFQVSEQHFSDAFNASCQKSAHNAIEIVRRDCSDPADDCVAIESSSGSSCTQGLERRTADDKPPLAPTLMMTYLSNCMNNIKSTLNTNGLPIGIDANGRAVDYSSRPIDPIFQQARARMENAREFREVQSPGSTSQISSSSAADCGESVSTIATSIPTLSFTGFPSDVTVHEAPATTLPINSPSGSLLSTAIKNSRFPGARR</sequence>
<keyword evidence="3" id="KW-1185">Reference proteome</keyword>
<evidence type="ECO:0000313" key="2">
    <source>
        <dbReference type="EMBL" id="KAK5972336.1"/>
    </source>
</evidence>
<comment type="caution">
    <text evidence="2">The sequence shown here is derived from an EMBL/GenBank/DDBJ whole genome shotgun (WGS) entry which is preliminary data.</text>
</comment>
<accession>A0AAN8F2R6</accession>
<gene>
    <name evidence="2" type="ORF">GCK32_000585</name>
</gene>
<dbReference type="EMBL" id="WIXE01016760">
    <property type="protein sequence ID" value="KAK5972336.1"/>
    <property type="molecule type" value="Genomic_DNA"/>
</dbReference>
<evidence type="ECO:0000256" key="1">
    <source>
        <dbReference type="SAM" id="MobiDB-lite"/>
    </source>
</evidence>
<dbReference type="Proteomes" id="UP001331761">
    <property type="component" value="Unassembled WGS sequence"/>
</dbReference>
<reference evidence="2 3" key="1">
    <citation type="submission" date="2019-10" db="EMBL/GenBank/DDBJ databases">
        <title>Assembly and Annotation for the nematode Trichostrongylus colubriformis.</title>
        <authorList>
            <person name="Martin J."/>
        </authorList>
    </citation>
    <scope>NUCLEOTIDE SEQUENCE [LARGE SCALE GENOMIC DNA]</scope>
    <source>
        <strain evidence="2">G859</strain>
        <tissue evidence="2">Whole worm</tissue>
    </source>
</reference>
<protein>
    <submittedName>
        <fullName evidence="2">Uncharacterized protein</fullName>
    </submittedName>
</protein>
<feature type="compositionally biased region" description="Polar residues" evidence="1">
    <location>
        <begin position="267"/>
        <end position="283"/>
    </location>
</feature>
<evidence type="ECO:0000313" key="3">
    <source>
        <dbReference type="Proteomes" id="UP001331761"/>
    </source>
</evidence>